<dbReference type="AlphaFoldDB" id="A0A6V7FE56"/>
<organism evidence="1 2">
    <name type="scientific">Xanthomonas hortorum pv. carotae</name>
    <dbReference type="NCBI Taxonomy" id="487904"/>
    <lineage>
        <taxon>Bacteria</taxon>
        <taxon>Pseudomonadati</taxon>
        <taxon>Pseudomonadota</taxon>
        <taxon>Gammaproteobacteria</taxon>
        <taxon>Lysobacterales</taxon>
        <taxon>Lysobacteraceae</taxon>
        <taxon>Xanthomonas</taxon>
    </lineage>
</organism>
<evidence type="ECO:0000313" key="1">
    <source>
        <dbReference type="EMBL" id="CAD0361710.1"/>
    </source>
</evidence>
<evidence type="ECO:0008006" key="3">
    <source>
        <dbReference type="Google" id="ProtNLM"/>
    </source>
</evidence>
<dbReference type="PANTHER" id="PTHR37807:SF3">
    <property type="entry name" value="OS07G0160300 PROTEIN"/>
    <property type="match status" value="1"/>
</dbReference>
<protein>
    <recommendedName>
        <fullName evidence="3">Kinase</fullName>
    </recommendedName>
</protein>
<dbReference type="RefSeq" id="WP_084217833.1">
    <property type="nucleotide sequence ID" value="NZ_CAJDKC010000005.1"/>
</dbReference>
<reference evidence="1 2" key="1">
    <citation type="submission" date="2020-07" db="EMBL/GenBank/DDBJ databases">
        <authorList>
            <person name="Pothier F. J."/>
        </authorList>
    </citation>
    <scope>NUCLEOTIDE SEQUENCE [LARGE SCALE GENOMIC DNA]</scope>
    <source>
        <strain evidence="1 2">CFBP 7900</strain>
    </source>
</reference>
<proteinExistence type="predicted"/>
<dbReference type="SUPFAM" id="SSF52540">
    <property type="entry name" value="P-loop containing nucleoside triphosphate hydrolases"/>
    <property type="match status" value="1"/>
</dbReference>
<evidence type="ECO:0000313" key="2">
    <source>
        <dbReference type="Proteomes" id="UP000587508"/>
    </source>
</evidence>
<dbReference type="EMBL" id="CAJDKC010000005">
    <property type="protein sequence ID" value="CAD0361711.1"/>
    <property type="molecule type" value="Genomic_DNA"/>
</dbReference>
<dbReference type="InterPro" id="IPR027417">
    <property type="entry name" value="P-loop_NTPase"/>
</dbReference>
<comment type="caution">
    <text evidence="1">The sequence shown here is derived from an EMBL/GenBank/DDBJ whole genome shotgun (WGS) entry which is preliminary data.</text>
</comment>
<dbReference type="Pfam" id="PF13671">
    <property type="entry name" value="AAA_33"/>
    <property type="match status" value="1"/>
</dbReference>
<dbReference type="Proteomes" id="UP000587508">
    <property type="component" value="Unassembled WGS sequence"/>
</dbReference>
<dbReference type="Gene3D" id="3.40.50.300">
    <property type="entry name" value="P-loop containing nucleotide triphosphate hydrolases"/>
    <property type="match status" value="1"/>
</dbReference>
<gene>
    <name evidence="1" type="ORF">CFBP7900_35760</name>
</gene>
<sequence>MITPSATLVVFGGLPGVGKSSIAQLLLSHCNAMYLRIDTIEQALRDSGALADDVGPAGYLIAYAIAEANLRQRQVVVADSVNPLPVTREAWRDVARRTQSRLLEIEVVCSDRDVHRQRVESRHSEIPGLRAPDWSSVLAHDYVAWTAPHWVIDSAVLSPEQAVAEIVRRFAVWS</sequence>
<dbReference type="EMBL" id="CAJDKC010000005">
    <property type="protein sequence ID" value="CAD0361710.1"/>
    <property type="molecule type" value="Genomic_DNA"/>
</dbReference>
<accession>A0A6V7FE56</accession>
<name>A0A6V7FE56_9XANT</name>
<dbReference type="PANTHER" id="PTHR37807">
    <property type="entry name" value="OS07G0160300 PROTEIN"/>
    <property type="match status" value="1"/>
</dbReference>